<feature type="compositionally biased region" description="Polar residues" evidence="1">
    <location>
        <begin position="33"/>
        <end position="54"/>
    </location>
</feature>
<dbReference type="AlphaFoldDB" id="A0A6A6BJG8"/>
<feature type="region of interest" description="Disordered" evidence="1">
    <location>
        <begin position="17"/>
        <end position="54"/>
    </location>
</feature>
<gene>
    <name evidence="3" type="ORF">K452DRAFT_347427</name>
</gene>
<reference evidence="3" key="1">
    <citation type="journal article" date="2020" name="Stud. Mycol.">
        <title>101 Dothideomycetes genomes: a test case for predicting lifestyles and emergence of pathogens.</title>
        <authorList>
            <person name="Haridas S."/>
            <person name="Albert R."/>
            <person name="Binder M."/>
            <person name="Bloem J."/>
            <person name="Labutti K."/>
            <person name="Salamov A."/>
            <person name="Andreopoulos B."/>
            <person name="Baker S."/>
            <person name="Barry K."/>
            <person name="Bills G."/>
            <person name="Bluhm B."/>
            <person name="Cannon C."/>
            <person name="Castanera R."/>
            <person name="Culley D."/>
            <person name="Daum C."/>
            <person name="Ezra D."/>
            <person name="Gonzalez J."/>
            <person name="Henrissat B."/>
            <person name="Kuo A."/>
            <person name="Liang C."/>
            <person name="Lipzen A."/>
            <person name="Lutzoni F."/>
            <person name="Magnuson J."/>
            <person name="Mondo S."/>
            <person name="Nolan M."/>
            <person name="Ohm R."/>
            <person name="Pangilinan J."/>
            <person name="Park H.-J."/>
            <person name="Ramirez L."/>
            <person name="Alfaro M."/>
            <person name="Sun H."/>
            <person name="Tritt A."/>
            <person name="Yoshinaga Y."/>
            <person name="Zwiers L.-H."/>
            <person name="Turgeon B."/>
            <person name="Goodwin S."/>
            <person name="Spatafora J."/>
            <person name="Crous P."/>
            <person name="Grigoriev I."/>
        </authorList>
    </citation>
    <scope>NUCLEOTIDE SEQUENCE</scope>
    <source>
        <strain evidence="3">CBS 121167</strain>
    </source>
</reference>
<evidence type="ECO:0000256" key="1">
    <source>
        <dbReference type="SAM" id="MobiDB-lite"/>
    </source>
</evidence>
<accession>A0A6A6BJG8</accession>
<dbReference type="GeneID" id="54303002"/>
<keyword evidence="2" id="KW-1133">Transmembrane helix</keyword>
<dbReference type="OrthoDB" id="4170804at2759"/>
<dbReference type="Proteomes" id="UP000799438">
    <property type="component" value="Unassembled WGS sequence"/>
</dbReference>
<evidence type="ECO:0000313" key="3">
    <source>
        <dbReference type="EMBL" id="KAF2143523.1"/>
    </source>
</evidence>
<keyword evidence="2" id="KW-0812">Transmembrane</keyword>
<proteinExistence type="predicted"/>
<feature type="region of interest" description="Disordered" evidence="1">
    <location>
        <begin position="282"/>
        <end position="347"/>
    </location>
</feature>
<dbReference type="RefSeq" id="XP_033399235.1">
    <property type="nucleotide sequence ID" value="XM_033545494.1"/>
</dbReference>
<keyword evidence="2" id="KW-0472">Membrane</keyword>
<evidence type="ECO:0000313" key="4">
    <source>
        <dbReference type="Proteomes" id="UP000799438"/>
    </source>
</evidence>
<name>A0A6A6BJG8_9PEZI</name>
<keyword evidence="4" id="KW-1185">Reference proteome</keyword>
<protein>
    <submittedName>
        <fullName evidence="3">Uncharacterized protein</fullName>
    </submittedName>
</protein>
<organism evidence="3 4">
    <name type="scientific">Aplosporella prunicola CBS 121167</name>
    <dbReference type="NCBI Taxonomy" id="1176127"/>
    <lineage>
        <taxon>Eukaryota</taxon>
        <taxon>Fungi</taxon>
        <taxon>Dikarya</taxon>
        <taxon>Ascomycota</taxon>
        <taxon>Pezizomycotina</taxon>
        <taxon>Dothideomycetes</taxon>
        <taxon>Dothideomycetes incertae sedis</taxon>
        <taxon>Botryosphaeriales</taxon>
        <taxon>Aplosporellaceae</taxon>
        <taxon>Aplosporella</taxon>
    </lineage>
</organism>
<sequence length="347" mass="39448">MAVDGVLADLVVVDHGQAKESPTQCSKAKFGDPNSQPAKTLSKGSNTTRGETRVTPNTTGTWTKWHRHGQARQRENDGRWKARDQAAEQSLAVCLDFVTGIYPKGANLQLTDWGNVLMAGFHVMASALGAAFGAFLRQDNQGTGAAIGSVGGTLVGLMTAGFKDRFVTKQTRDIKSFIRQYPLDMINIQKLATKHVKRVEDRDLNDDKGNVDIVRNKLEGQYVREIRGQLLGPLSTRFRTFRNLFKNRFFTAYGDLTRKKFEDIPQQATVWGKEKAEKDLPGLKERILKKQEQLETTKKSRDEEIRRAEKLPDKEKEEKEKEIRKRYDNDIEEQEGKLKEDEEKHRK</sequence>
<feature type="transmembrane region" description="Helical" evidence="2">
    <location>
        <begin position="116"/>
        <end position="136"/>
    </location>
</feature>
<dbReference type="EMBL" id="ML995482">
    <property type="protein sequence ID" value="KAF2143523.1"/>
    <property type="molecule type" value="Genomic_DNA"/>
</dbReference>
<feature type="transmembrane region" description="Helical" evidence="2">
    <location>
        <begin position="142"/>
        <end position="162"/>
    </location>
</feature>
<evidence type="ECO:0000256" key="2">
    <source>
        <dbReference type="SAM" id="Phobius"/>
    </source>
</evidence>